<dbReference type="AlphaFoldDB" id="A0A098BW01"/>
<keyword evidence="1" id="KW-0812">Transmembrane</keyword>
<reference evidence="2 3" key="1">
    <citation type="submission" date="2014-08" db="EMBL/GenBank/DDBJ databases">
        <authorList>
            <person name="Wibberg D."/>
        </authorList>
    </citation>
    <scope>NUCLEOTIDE SEQUENCE [LARGE SCALE GENOMIC DNA]</scope>
    <source>
        <strain evidence="3">ING2-E5B</strain>
    </source>
</reference>
<gene>
    <name evidence="2" type="ORF">ING2E5B_0067</name>
</gene>
<dbReference type="STRING" id="1562970.ING2E5B_0067"/>
<dbReference type="OrthoDB" id="1097323at2"/>
<name>A0A098BW01_9BACT</name>
<evidence type="ECO:0000256" key="1">
    <source>
        <dbReference type="SAM" id="Phobius"/>
    </source>
</evidence>
<keyword evidence="1" id="KW-0472">Membrane</keyword>
<feature type="transmembrane region" description="Helical" evidence="1">
    <location>
        <begin position="7"/>
        <end position="27"/>
    </location>
</feature>
<evidence type="ECO:0000313" key="3">
    <source>
        <dbReference type="Proteomes" id="UP000032417"/>
    </source>
</evidence>
<proteinExistence type="predicted"/>
<evidence type="ECO:0000313" key="2">
    <source>
        <dbReference type="EMBL" id="CEA14719.1"/>
    </source>
</evidence>
<keyword evidence="1" id="KW-1133">Transmembrane helix</keyword>
<dbReference type="KEGG" id="pbt:ING2E5B_0067"/>
<keyword evidence="3" id="KW-1185">Reference proteome</keyword>
<dbReference type="Proteomes" id="UP000032417">
    <property type="component" value="Chromosome 1"/>
</dbReference>
<organism evidence="2 3">
    <name type="scientific">Fermentimonas caenicola</name>
    <dbReference type="NCBI Taxonomy" id="1562970"/>
    <lineage>
        <taxon>Bacteria</taxon>
        <taxon>Pseudomonadati</taxon>
        <taxon>Bacteroidota</taxon>
        <taxon>Bacteroidia</taxon>
        <taxon>Bacteroidales</taxon>
        <taxon>Dysgonomonadaceae</taxon>
        <taxon>Fermentimonas</taxon>
    </lineage>
</organism>
<dbReference type="EMBL" id="LN515532">
    <property type="protein sequence ID" value="CEA14719.1"/>
    <property type="molecule type" value="Genomic_DNA"/>
</dbReference>
<dbReference type="HOGENOM" id="CLU_2736614_0_0_10"/>
<sequence length="71" mass="8354">MKQKSKRYILLPSLLVIYTLVMAVIAYPRYQESGKWMEYIIVLSGSLLIALLLYFILKKKQKLRDKFSGKI</sequence>
<protein>
    <submittedName>
        <fullName evidence="2">Putative membrane protein</fullName>
    </submittedName>
</protein>
<accession>A0A098BW01</accession>
<feature type="transmembrane region" description="Helical" evidence="1">
    <location>
        <begin position="39"/>
        <end position="57"/>
    </location>
</feature>